<organism evidence="2 3">
    <name type="scientific">Haloferax marinum</name>
    <dbReference type="NCBI Taxonomy" id="2666143"/>
    <lineage>
        <taxon>Archaea</taxon>
        <taxon>Methanobacteriati</taxon>
        <taxon>Methanobacteriota</taxon>
        <taxon>Stenosarchaea group</taxon>
        <taxon>Halobacteria</taxon>
        <taxon>Halobacteriales</taxon>
        <taxon>Haloferacaceae</taxon>
        <taxon>Haloferax</taxon>
    </lineage>
</organism>
<evidence type="ECO:0000313" key="3">
    <source>
        <dbReference type="Proteomes" id="UP000443423"/>
    </source>
</evidence>
<dbReference type="Proteomes" id="UP000443423">
    <property type="component" value="Unassembled WGS sequence"/>
</dbReference>
<dbReference type="OrthoDB" id="165952at2157"/>
<dbReference type="Pfam" id="PF25955">
    <property type="entry name" value="DUF7992"/>
    <property type="match status" value="1"/>
</dbReference>
<dbReference type="EMBL" id="WKJQ01000001">
    <property type="protein sequence ID" value="MRW95224.1"/>
    <property type="molecule type" value="Genomic_DNA"/>
</dbReference>
<reference evidence="2 3" key="1">
    <citation type="submission" date="2019-11" db="EMBL/GenBank/DDBJ databases">
        <title>Whole genome sequence of Haloferax sp. MBLA0078.</title>
        <authorList>
            <person name="Seo M.-J."/>
            <person name="Cho E.-S."/>
        </authorList>
    </citation>
    <scope>NUCLEOTIDE SEQUENCE [LARGE SCALE GENOMIC DNA]</scope>
    <source>
        <strain evidence="2 3">MBLA0078</strain>
    </source>
</reference>
<evidence type="ECO:0000313" key="2">
    <source>
        <dbReference type="EMBL" id="MRW95224.1"/>
    </source>
</evidence>
<dbReference type="RefSeq" id="WP_151108890.1">
    <property type="nucleotide sequence ID" value="NZ_WKJQ01000001.1"/>
</dbReference>
<sequence length="151" mass="17361">MLDVSVPDPPSLPKVDPNQYEDAQVAVDADFKRTELEEFLEAGAWTEAFEAWAQETPVTDEQWQVVLELDLLTYFDFFWDDFADRVGYHAPGIPEDWKERQLHPKLTSWGQVSSINAGLTELGQVVCDVLKDEYIDWESSYEAPDDLPEFD</sequence>
<accession>A0A6A8G285</accession>
<feature type="domain" description="DUF7992" evidence="1">
    <location>
        <begin position="1"/>
        <end position="151"/>
    </location>
</feature>
<dbReference type="InterPro" id="IPR058305">
    <property type="entry name" value="DUF7992"/>
</dbReference>
<keyword evidence="3" id="KW-1185">Reference proteome</keyword>
<dbReference type="AlphaFoldDB" id="A0A6A8G285"/>
<name>A0A6A8G285_9EURY</name>
<protein>
    <recommendedName>
        <fullName evidence="1">DUF7992 domain-containing protein</fullName>
    </recommendedName>
</protein>
<evidence type="ECO:0000259" key="1">
    <source>
        <dbReference type="Pfam" id="PF25955"/>
    </source>
</evidence>
<gene>
    <name evidence="2" type="ORF">GJR99_01390</name>
</gene>
<comment type="caution">
    <text evidence="2">The sequence shown here is derived from an EMBL/GenBank/DDBJ whole genome shotgun (WGS) entry which is preliminary data.</text>
</comment>
<proteinExistence type="predicted"/>